<evidence type="ECO:0000259" key="2">
    <source>
        <dbReference type="Pfam" id="PF13843"/>
    </source>
</evidence>
<keyword evidence="4" id="KW-1185">Reference proteome</keyword>
<feature type="region of interest" description="Disordered" evidence="1">
    <location>
        <begin position="1"/>
        <end position="51"/>
    </location>
</feature>
<feature type="compositionally biased region" description="Acidic residues" evidence="1">
    <location>
        <begin position="10"/>
        <end position="33"/>
    </location>
</feature>
<feature type="domain" description="PiggyBac transposable element-derived protein" evidence="2">
    <location>
        <begin position="88"/>
        <end position="254"/>
    </location>
</feature>
<name>A0A2P4X0I9_9STRA</name>
<proteinExistence type="predicted"/>
<dbReference type="OrthoDB" id="124756at2759"/>
<dbReference type="Pfam" id="PF13843">
    <property type="entry name" value="DDE_Tnp_1_7"/>
    <property type="match status" value="1"/>
</dbReference>
<organism evidence="3 4">
    <name type="scientific">Phytophthora palmivora</name>
    <dbReference type="NCBI Taxonomy" id="4796"/>
    <lineage>
        <taxon>Eukaryota</taxon>
        <taxon>Sar</taxon>
        <taxon>Stramenopiles</taxon>
        <taxon>Oomycota</taxon>
        <taxon>Peronosporomycetes</taxon>
        <taxon>Peronosporales</taxon>
        <taxon>Peronosporaceae</taxon>
        <taxon>Phytophthora</taxon>
    </lineage>
</organism>
<dbReference type="PANTHER" id="PTHR46599:SF3">
    <property type="entry name" value="PIGGYBAC TRANSPOSABLE ELEMENT-DERIVED PROTEIN 4"/>
    <property type="match status" value="1"/>
</dbReference>
<dbReference type="EMBL" id="NCKW01020113">
    <property type="protein sequence ID" value="POM59055.1"/>
    <property type="molecule type" value="Genomic_DNA"/>
</dbReference>
<evidence type="ECO:0000313" key="4">
    <source>
        <dbReference type="Proteomes" id="UP000237271"/>
    </source>
</evidence>
<dbReference type="Proteomes" id="UP000237271">
    <property type="component" value="Unassembled WGS sequence"/>
</dbReference>
<protein>
    <recommendedName>
        <fullName evidence="2">PiggyBac transposable element-derived protein domain-containing protein</fullName>
    </recommendedName>
</protein>
<evidence type="ECO:0000256" key="1">
    <source>
        <dbReference type="SAM" id="MobiDB-lite"/>
    </source>
</evidence>
<comment type="caution">
    <text evidence="3">The sequence shown here is derived from an EMBL/GenBank/DDBJ whole genome shotgun (WGS) entry which is preliminary data.</text>
</comment>
<dbReference type="InterPro" id="IPR029526">
    <property type="entry name" value="PGBD"/>
</dbReference>
<sequence>MEIADLLNQVDDDADWEFEASDSEEEQGEEGGGTEDLTSETMQSAATSPLTQRLTGNEYVDNLIKSSGLNIIRSREVTVAFNERGELGLFSLFFTREFRTSLQSWTNEVLKEKGRQEATEYEIDAYIGLEIAMSFNPVTAIKDLWSQTLFMGQSDFATTMARNRFETIRARFQVHAPGSVPVERRELDPLWHSRRLMSQIQEKFATIAVPVGAISLDENTVRTKARSAAKTYLPSKPDKYGVRFYAAVGWESLYAYSIWDNGSGNRTRTSAAERYADTFPALRTPLFRTLDRVDIPMKRKDPSALWIAMCGHLTKQYPAPNGHRLLVCDNFYTRHSLAKTLLVFTDGEMRLLGTVRIPLQGKWNAIALEAAKARVDAADRGSWELVAAVDVPPGWEKQQDQHKKAQKKLPLHLQTEYTPSMTIAKNAGYIVFRDKRVVVFYTNDLAGTMTQRKTE</sequence>
<reference evidence="3 4" key="1">
    <citation type="journal article" date="2017" name="Genome Biol. Evol.">
        <title>Phytophthora megakarya and P. palmivora, closely related causal agents of cacao black pod rot, underwent increases in genome sizes and gene numbers by different mechanisms.</title>
        <authorList>
            <person name="Ali S.S."/>
            <person name="Shao J."/>
            <person name="Lary D.J."/>
            <person name="Kronmiller B."/>
            <person name="Shen D."/>
            <person name="Strem M.D."/>
            <person name="Amoako-Attah I."/>
            <person name="Akrofi A.Y."/>
            <person name="Begoude B.A."/>
            <person name="Ten Hoopen G.M."/>
            <person name="Coulibaly K."/>
            <person name="Kebe B.I."/>
            <person name="Melnick R.L."/>
            <person name="Guiltinan M.J."/>
            <person name="Tyler B.M."/>
            <person name="Meinhardt L.W."/>
            <person name="Bailey B.A."/>
        </authorList>
    </citation>
    <scope>NUCLEOTIDE SEQUENCE [LARGE SCALE GENOMIC DNA]</scope>
    <source>
        <strain evidence="4">sbr112.9</strain>
    </source>
</reference>
<dbReference type="PANTHER" id="PTHR46599">
    <property type="entry name" value="PIGGYBAC TRANSPOSABLE ELEMENT-DERIVED PROTEIN 4"/>
    <property type="match status" value="1"/>
</dbReference>
<gene>
    <name evidence="3" type="ORF">PHPALM_36221</name>
</gene>
<evidence type="ECO:0000313" key="3">
    <source>
        <dbReference type="EMBL" id="POM59055.1"/>
    </source>
</evidence>
<accession>A0A2P4X0I9</accession>
<feature type="compositionally biased region" description="Polar residues" evidence="1">
    <location>
        <begin position="42"/>
        <end position="51"/>
    </location>
</feature>
<dbReference type="AlphaFoldDB" id="A0A2P4X0I9"/>